<dbReference type="NCBIfam" id="TIGR02532">
    <property type="entry name" value="IV_pilin_GFxxxE"/>
    <property type="match status" value="1"/>
</dbReference>
<evidence type="ECO:0000313" key="2">
    <source>
        <dbReference type="EMBL" id="GLS62431.1"/>
    </source>
</evidence>
<protein>
    <recommendedName>
        <fullName evidence="5">Type II secretion system protein J</fullName>
    </recommendedName>
</protein>
<reference evidence="4" key="2">
    <citation type="journal article" date="2019" name="Int. J. Syst. Evol. Microbiol.">
        <title>The Global Catalogue of Microorganisms (GCM) 10K type strain sequencing project: providing services to taxonomists for standard genome sequencing and annotation.</title>
        <authorList>
            <consortium name="The Broad Institute Genomics Platform"/>
            <consortium name="The Broad Institute Genome Sequencing Center for Infectious Disease"/>
            <person name="Wu L."/>
            <person name="Ma J."/>
        </authorList>
    </citation>
    <scope>NUCLEOTIDE SEQUENCE [LARGE SCALE GENOMIC DNA]</scope>
    <source>
        <strain evidence="4">NBRC 107715</strain>
    </source>
</reference>
<name>A0A512J8U6_9HYPH</name>
<keyword evidence="4" id="KW-1185">Reference proteome</keyword>
<dbReference type="SUPFAM" id="SSF54523">
    <property type="entry name" value="Pili subunits"/>
    <property type="match status" value="1"/>
</dbReference>
<evidence type="ECO:0000313" key="1">
    <source>
        <dbReference type="EMBL" id="GEP06376.1"/>
    </source>
</evidence>
<dbReference type="RefSeq" id="WP_147027891.1">
    <property type="nucleotide sequence ID" value="NZ_BJZU01000100.1"/>
</dbReference>
<dbReference type="PROSITE" id="PS00409">
    <property type="entry name" value="PROKAR_NTER_METHYL"/>
    <property type="match status" value="1"/>
</dbReference>
<dbReference type="EMBL" id="BSPK01000010">
    <property type="protein sequence ID" value="GLS62431.1"/>
    <property type="molecule type" value="Genomic_DNA"/>
</dbReference>
<dbReference type="OrthoDB" id="8220660at2"/>
<accession>A0A512J8U6</accession>
<reference evidence="2" key="1">
    <citation type="journal article" date="2014" name="Int. J. Syst. Evol. Microbiol.">
        <title>Complete genome of a new Firmicutes species belonging to the dominant human colonic microbiota ('Ruminococcus bicirculans') reveals two chromosomes and a selective capacity to utilize plant glucans.</title>
        <authorList>
            <consortium name="NISC Comparative Sequencing Program"/>
            <person name="Wegmann U."/>
            <person name="Louis P."/>
            <person name="Goesmann A."/>
            <person name="Henrissat B."/>
            <person name="Duncan S.H."/>
            <person name="Flint H.J."/>
        </authorList>
    </citation>
    <scope>NUCLEOTIDE SEQUENCE</scope>
    <source>
        <strain evidence="2">NBRC 107715</strain>
    </source>
</reference>
<evidence type="ECO:0000313" key="4">
    <source>
        <dbReference type="Proteomes" id="UP001156856"/>
    </source>
</evidence>
<evidence type="ECO:0000313" key="3">
    <source>
        <dbReference type="Proteomes" id="UP000321960"/>
    </source>
</evidence>
<dbReference type="AlphaFoldDB" id="A0A512J8U6"/>
<evidence type="ECO:0008006" key="5">
    <source>
        <dbReference type="Google" id="ProtNLM"/>
    </source>
</evidence>
<gene>
    <name evidence="2" type="ORF">GCM10007888_08120</name>
    <name evidence="1" type="ORF">MOX02_44140</name>
</gene>
<dbReference type="Proteomes" id="UP000321960">
    <property type="component" value="Unassembled WGS sequence"/>
</dbReference>
<comment type="caution">
    <text evidence="1">The sequence shown here is derived from an EMBL/GenBank/DDBJ whole genome shotgun (WGS) entry which is preliminary data.</text>
</comment>
<reference evidence="2" key="4">
    <citation type="submission" date="2023-01" db="EMBL/GenBank/DDBJ databases">
        <title>Draft genome sequence of Methylobacterium oxalidis strain NBRC 107715.</title>
        <authorList>
            <person name="Sun Q."/>
            <person name="Mori K."/>
        </authorList>
    </citation>
    <scope>NUCLEOTIDE SEQUENCE</scope>
    <source>
        <strain evidence="2">NBRC 107715</strain>
    </source>
</reference>
<dbReference type="Pfam" id="PF07963">
    <property type="entry name" value="N_methyl"/>
    <property type="match status" value="1"/>
</dbReference>
<sequence length="197" mass="21389">MAETRQSGFTLVEMLVSLALMTLIAVLLVQALQATGTVAARAARSGAQEDVQVVREHLRRMLSEPAARRSDGTRAPFLGAPDRMVAVIAGNREAERGAELRVALALKPRADAGFDLVEMRGLAYGSEVPGEPELLLDRVAGLRLQFFGAADAAGQQRWQAAWARRDRTPALVEITVDFPPRDRRRWPPLVVPVGTAS</sequence>
<dbReference type="InterPro" id="IPR012902">
    <property type="entry name" value="N_methyl_site"/>
</dbReference>
<organism evidence="1 3">
    <name type="scientific">Methylobacterium oxalidis</name>
    <dbReference type="NCBI Taxonomy" id="944322"/>
    <lineage>
        <taxon>Bacteria</taxon>
        <taxon>Pseudomonadati</taxon>
        <taxon>Pseudomonadota</taxon>
        <taxon>Alphaproteobacteria</taxon>
        <taxon>Hyphomicrobiales</taxon>
        <taxon>Methylobacteriaceae</taxon>
        <taxon>Methylobacterium</taxon>
    </lineage>
</organism>
<dbReference type="InterPro" id="IPR045584">
    <property type="entry name" value="Pilin-like"/>
</dbReference>
<dbReference type="EMBL" id="BJZU01000100">
    <property type="protein sequence ID" value="GEP06376.1"/>
    <property type="molecule type" value="Genomic_DNA"/>
</dbReference>
<reference evidence="1 3" key="3">
    <citation type="submission" date="2019-07" db="EMBL/GenBank/DDBJ databases">
        <title>Whole genome shotgun sequence of Methylobacterium oxalidis NBRC 107715.</title>
        <authorList>
            <person name="Hosoyama A."/>
            <person name="Uohara A."/>
            <person name="Ohji S."/>
            <person name="Ichikawa N."/>
        </authorList>
    </citation>
    <scope>NUCLEOTIDE SEQUENCE [LARGE SCALE GENOMIC DNA]</scope>
    <source>
        <strain evidence="1 3">NBRC 107715</strain>
    </source>
</reference>
<dbReference type="Proteomes" id="UP001156856">
    <property type="component" value="Unassembled WGS sequence"/>
</dbReference>
<proteinExistence type="predicted"/>